<protein>
    <recommendedName>
        <fullName evidence="4">Terminase</fullName>
    </recommendedName>
</protein>
<feature type="region of interest" description="Disordered" evidence="1">
    <location>
        <begin position="154"/>
        <end position="173"/>
    </location>
</feature>
<feature type="region of interest" description="Disordered" evidence="1">
    <location>
        <begin position="1"/>
        <end position="41"/>
    </location>
</feature>
<evidence type="ECO:0008006" key="4">
    <source>
        <dbReference type="Google" id="ProtNLM"/>
    </source>
</evidence>
<evidence type="ECO:0000313" key="2">
    <source>
        <dbReference type="EMBL" id="MFC4596468.1"/>
    </source>
</evidence>
<reference evidence="3" key="1">
    <citation type="journal article" date="2019" name="Int. J. Syst. Evol. Microbiol.">
        <title>The Global Catalogue of Microorganisms (GCM) 10K type strain sequencing project: providing services to taxonomists for standard genome sequencing and annotation.</title>
        <authorList>
            <consortium name="The Broad Institute Genomics Platform"/>
            <consortium name="The Broad Institute Genome Sequencing Center for Infectious Disease"/>
            <person name="Wu L."/>
            <person name="Ma J."/>
        </authorList>
    </citation>
    <scope>NUCLEOTIDE SEQUENCE [LARGE SCALE GENOMIC DNA]</scope>
    <source>
        <strain evidence="3">NBRC 103632</strain>
    </source>
</reference>
<name>A0ABV9F559_9SPHN</name>
<evidence type="ECO:0000256" key="1">
    <source>
        <dbReference type="SAM" id="MobiDB-lite"/>
    </source>
</evidence>
<accession>A0ABV9F559</accession>
<dbReference type="RefSeq" id="WP_380807134.1">
    <property type="nucleotide sequence ID" value="NZ_JBHSFZ010000064.1"/>
</dbReference>
<proteinExistence type="predicted"/>
<comment type="caution">
    <text evidence="2">The sequence shown here is derived from an EMBL/GenBank/DDBJ whole genome shotgun (WGS) entry which is preliminary data.</text>
</comment>
<evidence type="ECO:0000313" key="3">
    <source>
        <dbReference type="Proteomes" id="UP001595957"/>
    </source>
</evidence>
<organism evidence="2 3">
    <name type="scientific">Sphingobium tyrosinilyticum</name>
    <dbReference type="NCBI Taxonomy" id="2715436"/>
    <lineage>
        <taxon>Bacteria</taxon>
        <taxon>Pseudomonadati</taxon>
        <taxon>Pseudomonadota</taxon>
        <taxon>Alphaproteobacteria</taxon>
        <taxon>Sphingomonadales</taxon>
        <taxon>Sphingomonadaceae</taxon>
        <taxon>Sphingobium</taxon>
    </lineage>
</organism>
<sequence>MAGKDEAGPVRRFSGKASDAPDRMLKVQHSQRGAAGSGAQLRAVRKDGWTAERRKIFMETLAATCNVSEAARVAGKNLSSAYYQKRRDPGFAREWAQALNIGYAELEALLLRQSLFGTEEEEVTLDAEGMVKSRKVKRGHPNAVAVRLLVQHRREAGDRRSADEADRPDGEDAVERLRKALEMVRERSGVG</sequence>
<gene>
    <name evidence="2" type="ORF">ACFO3E_20165</name>
</gene>
<dbReference type="EMBL" id="JBHSFZ010000064">
    <property type="protein sequence ID" value="MFC4596468.1"/>
    <property type="molecule type" value="Genomic_DNA"/>
</dbReference>
<keyword evidence="3" id="KW-1185">Reference proteome</keyword>
<dbReference type="Proteomes" id="UP001595957">
    <property type="component" value="Unassembled WGS sequence"/>
</dbReference>